<sequence>MLIFNGTTWVSFRLGNIRKTLTRLFKCQSEVGLEEIDEVADFGIKNVVQHSI</sequence>
<protein>
    <submittedName>
        <fullName evidence="1">Uncharacterized protein</fullName>
    </submittedName>
</protein>
<evidence type="ECO:0000313" key="2">
    <source>
        <dbReference type="Proteomes" id="UP001597178"/>
    </source>
</evidence>
<accession>A0ABW3ZVI1</accession>
<comment type="caution">
    <text evidence="1">The sequence shown here is derived from an EMBL/GenBank/DDBJ whole genome shotgun (WGS) entry which is preliminary data.</text>
</comment>
<dbReference type="Proteomes" id="UP001597178">
    <property type="component" value="Unassembled WGS sequence"/>
</dbReference>
<gene>
    <name evidence="1" type="ORF">ACFQ4A_11270</name>
</gene>
<proteinExistence type="predicted"/>
<keyword evidence="2" id="KW-1185">Reference proteome</keyword>
<dbReference type="EMBL" id="JBHTNH010000024">
    <property type="protein sequence ID" value="MFD1362234.1"/>
    <property type="molecule type" value="Genomic_DNA"/>
</dbReference>
<name>A0ABW3ZVI1_9BACI</name>
<organism evidence="1 2">
    <name type="scientific">Lentibacillus salinarum</name>
    <dbReference type="NCBI Taxonomy" id="446820"/>
    <lineage>
        <taxon>Bacteria</taxon>
        <taxon>Bacillati</taxon>
        <taxon>Bacillota</taxon>
        <taxon>Bacilli</taxon>
        <taxon>Bacillales</taxon>
        <taxon>Bacillaceae</taxon>
        <taxon>Lentibacillus</taxon>
    </lineage>
</organism>
<evidence type="ECO:0000313" key="1">
    <source>
        <dbReference type="EMBL" id="MFD1362234.1"/>
    </source>
</evidence>
<reference evidence="2" key="1">
    <citation type="journal article" date="2019" name="Int. J. Syst. Evol. Microbiol.">
        <title>The Global Catalogue of Microorganisms (GCM) 10K type strain sequencing project: providing services to taxonomists for standard genome sequencing and annotation.</title>
        <authorList>
            <consortium name="The Broad Institute Genomics Platform"/>
            <consortium name="The Broad Institute Genome Sequencing Center for Infectious Disease"/>
            <person name="Wu L."/>
            <person name="Ma J."/>
        </authorList>
    </citation>
    <scope>NUCLEOTIDE SEQUENCE [LARGE SCALE GENOMIC DNA]</scope>
    <source>
        <strain evidence="2">CCUG 54822</strain>
    </source>
</reference>